<comment type="caution">
    <text evidence="2">The sequence shown here is derived from an EMBL/GenBank/DDBJ whole genome shotgun (WGS) entry which is preliminary data.</text>
</comment>
<dbReference type="RefSeq" id="WP_135499029.1">
    <property type="nucleotide sequence ID" value="NZ_SRLD01000039.1"/>
</dbReference>
<dbReference type="OrthoDB" id="1121502at2"/>
<reference evidence="2 3" key="1">
    <citation type="submission" date="2019-04" db="EMBL/GenBank/DDBJ databases">
        <authorList>
            <person name="Feng G."/>
            <person name="Zhang J."/>
            <person name="Zhu H."/>
        </authorList>
    </citation>
    <scope>NUCLEOTIDE SEQUENCE [LARGE SCALE GENOMIC DNA]</scope>
    <source>
        <strain evidence="2 3">JCM 17223</strain>
    </source>
</reference>
<keyword evidence="1" id="KW-0732">Signal</keyword>
<organism evidence="2 3">
    <name type="scientific">Hymenobacter elongatus</name>
    <dbReference type="NCBI Taxonomy" id="877208"/>
    <lineage>
        <taxon>Bacteria</taxon>
        <taxon>Pseudomonadati</taxon>
        <taxon>Bacteroidota</taxon>
        <taxon>Cytophagia</taxon>
        <taxon>Cytophagales</taxon>
        <taxon>Hymenobacteraceae</taxon>
        <taxon>Hymenobacter</taxon>
    </lineage>
</organism>
<proteinExistence type="predicted"/>
<feature type="chain" id="PRO_5021416468" evidence="1">
    <location>
        <begin position="20"/>
        <end position="143"/>
    </location>
</feature>
<protein>
    <submittedName>
        <fullName evidence="2">Uncharacterized protein</fullName>
    </submittedName>
</protein>
<keyword evidence="3" id="KW-1185">Reference proteome</keyword>
<dbReference type="Gene3D" id="3.10.450.360">
    <property type="match status" value="1"/>
</dbReference>
<dbReference type="EMBL" id="SRLD01000039">
    <property type="protein sequence ID" value="TGE14226.1"/>
    <property type="molecule type" value="Genomic_DNA"/>
</dbReference>
<dbReference type="AlphaFoldDB" id="A0A4Z0PGG8"/>
<dbReference type="SUPFAM" id="SSF160574">
    <property type="entry name" value="BT0923-like"/>
    <property type="match status" value="1"/>
</dbReference>
<evidence type="ECO:0000313" key="3">
    <source>
        <dbReference type="Proteomes" id="UP000297739"/>
    </source>
</evidence>
<evidence type="ECO:0000256" key="1">
    <source>
        <dbReference type="SAM" id="SignalP"/>
    </source>
</evidence>
<feature type="signal peptide" evidence="1">
    <location>
        <begin position="1"/>
        <end position="19"/>
    </location>
</feature>
<accession>A0A4Z0PGG8</accession>
<gene>
    <name evidence="2" type="ORF">E5J99_17060</name>
</gene>
<evidence type="ECO:0000313" key="2">
    <source>
        <dbReference type="EMBL" id="TGE14226.1"/>
    </source>
</evidence>
<sequence length="143" mass="15280">MKKTVLLALLATLPCAAQARQLTAKQVPAAAVAAFRKAYPQSTTVAWEKEDHSFEVGFAQNKAKMSAIISAIGTVLETETAVPMAQLLAPVQARLASQYKEYTVTETARIVTVATGATVYEAEVTKGGKHRDVLFGADGREVK</sequence>
<name>A0A4Z0PGG8_9BACT</name>
<dbReference type="Proteomes" id="UP000297739">
    <property type="component" value="Unassembled WGS sequence"/>
</dbReference>